<evidence type="ECO:0000256" key="1">
    <source>
        <dbReference type="SAM" id="MobiDB-lite"/>
    </source>
</evidence>
<evidence type="ECO:0000313" key="2">
    <source>
        <dbReference type="EMBL" id="KPP72542.1"/>
    </source>
</evidence>
<dbReference type="PANTHER" id="PTHR12784:SF18">
    <property type="entry name" value="NEURON NAVIGATOR 3"/>
    <property type="match status" value="1"/>
</dbReference>
<evidence type="ECO:0000313" key="3">
    <source>
        <dbReference type="Proteomes" id="UP000034805"/>
    </source>
</evidence>
<dbReference type="PANTHER" id="PTHR12784">
    <property type="entry name" value="STEERIN"/>
    <property type="match status" value="1"/>
</dbReference>
<organism evidence="2 3">
    <name type="scientific">Scleropages formosus</name>
    <name type="common">Asian bonytongue</name>
    <name type="synonym">Osteoglossum formosum</name>
    <dbReference type="NCBI Taxonomy" id="113540"/>
    <lineage>
        <taxon>Eukaryota</taxon>
        <taxon>Metazoa</taxon>
        <taxon>Chordata</taxon>
        <taxon>Craniata</taxon>
        <taxon>Vertebrata</taxon>
        <taxon>Euteleostomi</taxon>
        <taxon>Actinopterygii</taxon>
        <taxon>Neopterygii</taxon>
        <taxon>Teleostei</taxon>
        <taxon>Osteoglossocephala</taxon>
        <taxon>Osteoglossomorpha</taxon>
        <taxon>Osteoglossiformes</taxon>
        <taxon>Osteoglossidae</taxon>
        <taxon>Scleropages</taxon>
    </lineage>
</organism>
<proteinExistence type="predicted"/>
<comment type="caution">
    <text evidence="2">The sequence shown here is derived from an EMBL/GenBank/DDBJ whole genome shotgun (WGS) entry which is preliminary data.</text>
</comment>
<feature type="compositionally biased region" description="Basic and acidic residues" evidence="1">
    <location>
        <begin position="57"/>
        <end position="66"/>
    </location>
</feature>
<reference evidence="2 3" key="1">
    <citation type="submission" date="2015-08" db="EMBL/GenBank/DDBJ databases">
        <title>The genome of the Asian arowana (Scleropages formosus).</title>
        <authorList>
            <person name="Tan M.H."/>
            <person name="Gan H.M."/>
            <person name="Croft L.J."/>
            <person name="Austin C.M."/>
        </authorList>
    </citation>
    <scope>NUCLEOTIDE SEQUENCE [LARGE SCALE GENOMIC DNA]</scope>
    <source>
        <strain evidence="2">Aro1</strain>
    </source>
</reference>
<sequence>MRRGAEFSVFQPGSPSRRAPPEQSGSHLRKPKSLTNLVLLSATEHGGCASQTGALGPREDGPRREDPEEAGGASRVRSLSLSLSRVLSSSEHSLFPGALGRFCASLGCPRGEVIAPDRVWEATDEEGSSGRSDDEGQAQVTEEGHWCVREGTAHLDQEVILTMLGDLEQALQVHPGRGHHWHFAWNKSLLASNLCLTRYAAPRCLPGEDPETRRMRTVKNIADLRQNLEETMSSLRGTQISH</sequence>
<feature type="region of interest" description="Disordered" evidence="1">
    <location>
        <begin position="121"/>
        <end position="142"/>
    </location>
</feature>
<feature type="non-terminal residue" evidence="2">
    <location>
        <position position="242"/>
    </location>
</feature>
<dbReference type="GO" id="GO:0022008">
    <property type="term" value="P:neurogenesis"/>
    <property type="evidence" value="ECO:0007669"/>
    <property type="project" value="InterPro"/>
</dbReference>
<protein>
    <submittedName>
        <fullName evidence="2">Uncharacterized protein</fullName>
    </submittedName>
</protein>
<accession>A0A0P7YWE6</accession>
<feature type="region of interest" description="Disordered" evidence="1">
    <location>
        <begin position="1"/>
        <end position="76"/>
    </location>
</feature>
<dbReference type="Proteomes" id="UP000034805">
    <property type="component" value="Unassembled WGS sequence"/>
</dbReference>
<gene>
    <name evidence="2" type="ORF">Z043_108444</name>
</gene>
<dbReference type="InterPro" id="IPR039041">
    <property type="entry name" value="Nav/unc-53"/>
</dbReference>
<dbReference type="AlphaFoldDB" id="A0A0P7YWE6"/>
<dbReference type="EMBL" id="JARO02002487">
    <property type="protein sequence ID" value="KPP72542.1"/>
    <property type="molecule type" value="Genomic_DNA"/>
</dbReference>
<name>A0A0P7YWE6_SCLFO</name>